<keyword evidence="3" id="KW-1185">Reference proteome</keyword>
<accession>A0A0D3KDV4</accession>
<dbReference type="EnsemblProtists" id="EOD33939">
    <property type="protein sequence ID" value="EOD33939"/>
    <property type="gene ID" value="EMIHUDRAFT_229031"/>
</dbReference>
<proteinExistence type="predicted"/>
<dbReference type="eggNOG" id="ENOG502SAC6">
    <property type="taxonomic scope" value="Eukaryota"/>
</dbReference>
<dbReference type="GeneID" id="17279209"/>
<dbReference type="AlphaFoldDB" id="A0A0D3KDV4"/>
<dbReference type="RefSeq" id="XP_005786368.1">
    <property type="nucleotide sequence ID" value="XM_005786311.1"/>
</dbReference>
<reference evidence="2" key="2">
    <citation type="submission" date="2024-10" db="UniProtKB">
        <authorList>
            <consortium name="EnsemblProtists"/>
        </authorList>
    </citation>
    <scope>IDENTIFICATION</scope>
</reference>
<keyword evidence="1" id="KW-0732">Signal</keyword>
<dbReference type="PaxDb" id="2903-EOD33939"/>
<dbReference type="KEGG" id="ehx:EMIHUDRAFT_229031"/>
<name>A0A0D3KDV4_EMIH1</name>
<reference evidence="3" key="1">
    <citation type="journal article" date="2013" name="Nature">
        <title>Pan genome of the phytoplankton Emiliania underpins its global distribution.</title>
        <authorList>
            <person name="Read B.A."/>
            <person name="Kegel J."/>
            <person name="Klute M.J."/>
            <person name="Kuo A."/>
            <person name="Lefebvre S.C."/>
            <person name="Maumus F."/>
            <person name="Mayer C."/>
            <person name="Miller J."/>
            <person name="Monier A."/>
            <person name="Salamov A."/>
            <person name="Young J."/>
            <person name="Aguilar M."/>
            <person name="Claverie J.M."/>
            <person name="Frickenhaus S."/>
            <person name="Gonzalez K."/>
            <person name="Herman E.K."/>
            <person name="Lin Y.C."/>
            <person name="Napier J."/>
            <person name="Ogata H."/>
            <person name="Sarno A.F."/>
            <person name="Shmutz J."/>
            <person name="Schroeder D."/>
            <person name="de Vargas C."/>
            <person name="Verret F."/>
            <person name="von Dassow P."/>
            <person name="Valentin K."/>
            <person name="Van de Peer Y."/>
            <person name="Wheeler G."/>
            <person name="Dacks J.B."/>
            <person name="Delwiche C.F."/>
            <person name="Dyhrman S.T."/>
            <person name="Glockner G."/>
            <person name="John U."/>
            <person name="Richards T."/>
            <person name="Worden A.Z."/>
            <person name="Zhang X."/>
            <person name="Grigoriev I.V."/>
            <person name="Allen A.E."/>
            <person name="Bidle K."/>
            <person name="Borodovsky M."/>
            <person name="Bowler C."/>
            <person name="Brownlee C."/>
            <person name="Cock J.M."/>
            <person name="Elias M."/>
            <person name="Gladyshev V.N."/>
            <person name="Groth M."/>
            <person name="Guda C."/>
            <person name="Hadaegh A."/>
            <person name="Iglesias-Rodriguez M.D."/>
            <person name="Jenkins J."/>
            <person name="Jones B.M."/>
            <person name="Lawson T."/>
            <person name="Leese F."/>
            <person name="Lindquist E."/>
            <person name="Lobanov A."/>
            <person name="Lomsadze A."/>
            <person name="Malik S.B."/>
            <person name="Marsh M.E."/>
            <person name="Mackinder L."/>
            <person name="Mock T."/>
            <person name="Mueller-Roeber B."/>
            <person name="Pagarete A."/>
            <person name="Parker M."/>
            <person name="Probert I."/>
            <person name="Quesneville H."/>
            <person name="Raines C."/>
            <person name="Rensing S.A."/>
            <person name="Riano-Pachon D.M."/>
            <person name="Richier S."/>
            <person name="Rokitta S."/>
            <person name="Shiraiwa Y."/>
            <person name="Soanes D.M."/>
            <person name="van der Giezen M."/>
            <person name="Wahlund T.M."/>
            <person name="Williams B."/>
            <person name="Wilson W."/>
            <person name="Wolfe G."/>
            <person name="Wurch L.L."/>
        </authorList>
    </citation>
    <scope>NUCLEOTIDE SEQUENCE</scope>
</reference>
<protein>
    <submittedName>
        <fullName evidence="2">Uncharacterized protein</fullName>
    </submittedName>
</protein>
<dbReference type="HOGENOM" id="CLU_1167735_0_0_1"/>
<organism evidence="2 3">
    <name type="scientific">Emiliania huxleyi (strain CCMP1516)</name>
    <dbReference type="NCBI Taxonomy" id="280463"/>
    <lineage>
        <taxon>Eukaryota</taxon>
        <taxon>Haptista</taxon>
        <taxon>Haptophyta</taxon>
        <taxon>Prymnesiophyceae</taxon>
        <taxon>Isochrysidales</taxon>
        <taxon>Noelaerhabdaceae</taxon>
        <taxon>Emiliania</taxon>
    </lineage>
</organism>
<evidence type="ECO:0000313" key="3">
    <source>
        <dbReference type="Proteomes" id="UP000013827"/>
    </source>
</evidence>
<dbReference type="Proteomes" id="UP000013827">
    <property type="component" value="Unassembled WGS sequence"/>
</dbReference>
<sequence>MLTLLVSCLSLSGELTLGLVVPSFPWTFGPYQAQGLQLAVELSSRHGWKVYWLPVVESLPEGLYRTSDEAAATARMRRPPPGWDDEHGAHIAGYIGRSWGIYPRVKQVGELNKAAREHGLHAYVMLMDVNMLLRDEDFAIPALSWFPYHFDSLNHVDGYTLAAFSGAADASPVTAASERGWRRAGRKLPVRWIPHIVEPELLGVGGPPHPLTLPAGTFLILMQGGNYERSDRKAIDTC</sequence>
<evidence type="ECO:0000256" key="1">
    <source>
        <dbReference type="SAM" id="SignalP"/>
    </source>
</evidence>
<feature type="signal peptide" evidence="1">
    <location>
        <begin position="1"/>
        <end position="18"/>
    </location>
</feature>
<evidence type="ECO:0000313" key="2">
    <source>
        <dbReference type="EnsemblProtists" id="EOD33939"/>
    </source>
</evidence>
<feature type="chain" id="PRO_5044224076" evidence="1">
    <location>
        <begin position="19"/>
        <end position="238"/>
    </location>
</feature>